<evidence type="ECO:0000256" key="7">
    <source>
        <dbReference type="ARBA" id="ARBA00022772"/>
    </source>
</evidence>
<proteinExistence type="inferred from homology"/>
<evidence type="ECO:0000256" key="1">
    <source>
        <dbReference type="ARBA" id="ARBA00001935"/>
    </source>
</evidence>
<comment type="PTM">
    <text evidence="12">The lysine tyrosylquinone cross-link (LTQ) is generated by condensation of the epsilon-amino group of a lysine with a topaquinone produced by oxidation of tyrosine.</text>
</comment>
<evidence type="ECO:0000256" key="10">
    <source>
        <dbReference type="ARBA" id="ARBA00023157"/>
    </source>
</evidence>
<feature type="chain" id="PRO_5035155287" description="Lysyl oxidase homolog" evidence="14">
    <location>
        <begin position="21"/>
        <end position="529"/>
    </location>
</feature>
<dbReference type="OrthoDB" id="547291at2759"/>
<feature type="compositionally biased region" description="Low complexity" evidence="13">
    <location>
        <begin position="69"/>
        <end position="81"/>
    </location>
</feature>
<feature type="region of interest" description="Disordered" evidence="13">
    <location>
        <begin position="224"/>
        <end position="323"/>
    </location>
</feature>
<dbReference type="InterPro" id="IPR050912">
    <property type="entry name" value="LOX-like_protein"/>
</dbReference>
<dbReference type="InterPro" id="IPR019828">
    <property type="entry name" value="Lysyl_oxidase_CS"/>
</dbReference>
<dbReference type="InterPro" id="IPR001695">
    <property type="entry name" value="Lysyl_oxidase"/>
</dbReference>
<evidence type="ECO:0000313" key="16">
    <source>
        <dbReference type="Proteomes" id="UP000770717"/>
    </source>
</evidence>
<evidence type="ECO:0000256" key="2">
    <source>
        <dbReference type="ARBA" id="ARBA00004239"/>
    </source>
</evidence>
<evidence type="ECO:0000256" key="14">
    <source>
        <dbReference type="SAM" id="SignalP"/>
    </source>
</evidence>
<keyword evidence="16" id="KW-1185">Reference proteome</keyword>
<keyword evidence="10" id="KW-1015">Disulfide bond</keyword>
<comment type="catalytic activity">
    <reaction evidence="11 12">
        <text>L-lysyl-[protein] + O2 + H2O = (S)-2-amino-6-oxohexanoyl-[protein] + H2O2 + NH4(+)</text>
        <dbReference type="Rhea" id="RHEA:24544"/>
        <dbReference type="Rhea" id="RHEA-COMP:9752"/>
        <dbReference type="Rhea" id="RHEA-COMP:12448"/>
        <dbReference type="ChEBI" id="CHEBI:15377"/>
        <dbReference type="ChEBI" id="CHEBI:15379"/>
        <dbReference type="ChEBI" id="CHEBI:16240"/>
        <dbReference type="ChEBI" id="CHEBI:28938"/>
        <dbReference type="ChEBI" id="CHEBI:29969"/>
        <dbReference type="ChEBI" id="CHEBI:131803"/>
        <dbReference type="EC" id="1.4.3.13"/>
    </reaction>
</comment>
<feature type="compositionally biased region" description="Polar residues" evidence="13">
    <location>
        <begin position="293"/>
        <end position="309"/>
    </location>
</feature>
<evidence type="ECO:0000256" key="11">
    <source>
        <dbReference type="ARBA" id="ARBA00047861"/>
    </source>
</evidence>
<evidence type="ECO:0000256" key="12">
    <source>
        <dbReference type="RuleBase" id="RU367046"/>
    </source>
</evidence>
<organism evidence="15 16">
    <name type="scientific">Eleutherodactylus coqui</name>
    <name type="common">Puerto Rican coqui</name>
    <dbReference type="NCBI Taxonomy" id="57060"/>
    <lineage>
        <taxon>Eukaryota</taxon>
        <taxon>Metazoa</taxon>
        <taxon>Chordata</taxon>
        <taxon>Craniata</taxon>
        <taxon>Vertebrata</taxon>
        <taxon>Euteleostomi</taxon>
        <taxon>Amphibia</taxon>
        <taxon>Batrachia</taxon>
        <taxon>Anura</taxon>
        <taxon>Neobatrachia</taxon>
        <taxon>Hyloidea</taxon>
        <taxon>Eleutherodactylidae</taxon>
        <taxon>Eleutherodactylinae</taxon>
        <taxon>Eleutherodactylus</taxon>
        <taxon>Eleutherodactylus</taxon>
    </lineage>
</organism>
<dbReference type="GO" id="GO:0030199">
    <property type="term" value="P:collagen fibril organization"/>
    <property type="evidence" value="ECO:0007669"/>
    <property type="project" value="TreeGrafter"/>
</dbReference>
<dbReference type="GO" id="GO:0004720">
    <property type="term" value="F:protein-lysine 6-oxidase activity"/>
    <property type="evidence" value="ECO:0007669"/>
    <property type="project" value="UniProtKB-UniRule"/>
</dbReference>
<dbReference type="AlphaFoldDB" id="A0A8J6K5K5"/>
<reference evidence="15" key="1">
    <citation type="thesis" date="2020" institute="ProQuest LLC" country="789 East Eisenhower Parkway, Ann Arbor, MI, USA">
        <title>Comparative Genomics and Chromosome Evolution.</title>
        <authorList>
            <person name="Mudd A.B."/>
        </authorList>
    </citation>
    <scope>NUCLEOTIDE SEQUENCE</scope>
    <source>
        <strain evidence="15">HN-11 Male</strain>
        <tissue evidence="15">Kidney and liver</tissue>
    </source>
</reference>
<keyword evidence="6 12" id="KW-0479">Metal-binding</keyword>
<dbReference type="EMBL" id="WNTK01000007">
    <property type="protein sequence ID" value="KAG9480682.1"/>
    <property type="molecule type" value="Genomic_DNA"/>
</dbReference>
<dbReference type="Pfam" id="PF01186">
    <property type="entry name" value="Lysyl_oxidase"/>
    <property type="match status" value="1"/>
</dbReference>
<comment type="cofactor">
    <cofactor evidence="1 12">
        <name>Cu cation</name>
        <dbReference type="ChEBI" id="CHEBI:23378"/>
    </cofactor>
</comment>
<evidence type="ECO:0000256" key="8">
    <source>
        <dbReference type="ARBA" id="ARBA00023002"/>
    </source>
</evidence>
<keyword evidence="5 12" id="KW-0964">Secreted</keyword>
<keyword evidence="8 12" id="KW-0560">Oxidoreductase</keyword>
<name>A0A8J6K5K5_ELECQ</name>
<dbReference type="PANTHER" id="PTHR45817">
    <property type="entry name" value="LYSYL OXIDASE-LIKE-RELATED"/>
    <property type="match status" value="1"/>
</dbReference>
<evidence type="ECO:0000256" key="5">
    <source>
        <dbReference type="ARBA" id="ARBA00022525"/>
    </source>
</evidence>
<evidence type="ECO:0000256" key="9">
    <source>
        <dbReference type="ARBA" id="ARBA00023008"/>
    </source>
</evidence>
<accession>A0A8J6K5K5</accession>
<feature type="signal peptide" evidence="14">
    <location>
        <begin position="1"/>
        <end position="20"/>
    </location>
</feature>
<evidence type="ECO:0000256" key="13">
    <source>
        <dbReference type="SAM" id="MobiDB-lite"/>
    </source>
</evidence>
<feature type="region of interest" description="Disordered" evidence="13">
    <location>
        <begin position="61"/>
        <end position="81"/>
    </location>
</feature>
<evidence type="ECO:0000256" key="3">
    <source>
        <dbReference type="ARBA" id="ARBA00007492"/>
    </source>
</evidence>
<keyword evidence="4 12" id="KW-0886">LTQ</keyword>
<dbReference type="Proteomes" id="UP000770717">
    <property type="component" value="Unassembled WGS sequence"/>
</dbReference>
<evidence type="ECO:0000256" key="6">
    <source>
        <dbReference type="ARBA" id="ARBA00022723"/>
    </source>
</evidence>
<keyword evidence="9 12" id="KW-0186">Copper</keyword>
<comment type="caution">
    <text evidence="15">The sequence shown here is derived from an EMBL/GenBank/DDBJ whole genome shotgun (WGS) entry which is preliminary data.</text>
</comment>
<sequence length="529" mass="59144">MPPFLFFPLLLLLFSRGAHQDGPRGSWRRRFHWETNGRVFSLQSSGSDHRVGSFYISEIHNPAHPRRYPGPQRGGLRSSSSRQGILNQHRAITQKNDVLVRTSTSEEMQEVSTTQRSLVPQMNTLQRSNVTQVYPTLHKGDLQPSTYQVVLTEATSTPRNEATQGLPMQRSDVTELGQGMLTTRNIVTKGNLVQTSKDTPWTSTQRNAITPAEATTISGIRIPQVNGTLRRSSPTHRTAPHRNPITHTELIQGTASNQRDVSPANSNDVSHEVLASIQHLGPPPAIQRIVSGESRSPQRSGNSVQTNSVPRGRRPGTRRYHSGLPDLVPDALFIQSATYVQRAPLYSLQCAAEEHCLARSAYSSGISEISSRILLRFPQRVKNRGTGDFLPVKPRPTWEWHSCHQHYHSMDSFSHYDLLDSATHRKVAEGHKASFCLEDTSCDLGVRRRYACTAHTQGLSPGCYDTYHANIDCQWIDITDIPPGKYILKVSVNPNFQVLESDFSNNAVQCELTYTGRHVITRNCHLSSI</sequence>
<comment type="subcellular location">
    <subcellularLocation>
        <location evidence="2 12">Secreted</location>
        <location evidence="2 12">Extracellular space</location>
    </subcellularLocation>
</comment>
<feature type="compositionally biased region" description="Basic residues" evidence="13">
    <location>
        <begin position="311"/>
        <end position="321"/>
    </location>
</feature>
<dbReference type="PRINTS" id="PR00074">
    <property type="entry name" value="LYSYLOXIDASE"/>
</dbReference>
<dbReference type="GO" id="GO:0005615">
    <property type="term" value="C:extracellular space"/>
    <property type="evidence" value="ECO:0007669"/>
    <property type="project" value="UniProtKB-UniRule"/>
</dbReference>
<dbReference type="EC" id="1.4.3.13" evidence="12"/>
<dbReference type="GO" id="GO:0005507">
    <property type="term" value="F:copper ion binding"/>
    <property type="evidence" value="ECO:0007669"/>
    <property type="project" value="UniProtKB-UniRule"/>
</dbReference>
<keyword evidence="14" id="KW-0732">Signal</keyword>
<protein>
    <recommendedName>
        <fullName evidence="12">Lysyl oxidase homolog</fullName>
        <ecNumber evidence="12">1.4.3.13</ecNumber>
    </recommendedName>
</protein>
<dbReference type="PROSITE" id="PS00926">
    <property type="entry name" value="LYSYL_OXIDASE"/>
    <property type="match status" value="1"/>
</dbReference>
<comment type="function">
    <text evidence="12">Mediates the post-translational oxidative deamination of lysine residues on target proteins leading to the formation of deaminated lysine (allysine).</text>
</comment>
<feature type="compositionally biased region" description="Polar residues" evidence="13">
    <location>
        <begin position="245"/>
        <end position="268"/>
    </location>
</feature>
<evidence type="ECO:0000313" key="15">
    <source>
        <dbReference type="EMBL" id="KAG9480682.1"/>
    </source>
</evidence>
<gene>
    <name evidence="15" type="ORF">GDO78_012246</name>
</gene>
<dbReference type="PANTHER" id="PTHR45817:SF10">
    <property type="entry name" value="LYSYL OXIDASE HOMOLOG"/>
    <property type="match status" value="1"/>
</dbReference>
<comment type="similarity">
    <text evidence="3 12">Belongs to the lysyl oxidase family.</text>
</comment>
<evidence type="ECO:0000256" key="4">
    <source>
        <dbReference type="ARBA" id="ARBA00022477"/>
    </source>
</evidence>
<feature type="compositionally biased region" description="Polar residues" evidence="13">
    <location>
        <begin position="225"/>
        <end position="236"/>
    </location>
</feature>
<keyword evidence="7 12" id="KW-0801">TPQ</keyword>